<accession>A0A2N6SNL9</accession>
<comment type="caution">
    <text evidence="8">The sequence shown here is derived from an EMBL/GenBank/DDBJ whole genome shotgun (WGS) entry which is preliminary data.</text>
</comment>
<evidence type="ECO:0000256" key="6">
    <source>
        <dbReference type="SAM" id="Phobius"/>
    </source>
</evidence>
<keyword evidence="6" id="KW-0472">Membrane</keyword>
<dbReference type="EMBL" id="PNHE01000008">
    <property type="protein sequence ID" value="PMC58652.1"/>
    <property type="molecule type" value="Genomic_DNA"/>
</dbReference>
<feature type="transmembrane region" description="Helical" evidence="6">
    <location>
        <begin position="78"/>
        <end position="95"/>
    </location>
</feature>
<keyword evidence="9" id="KW-1185">Reference proteome</keyword>
<organism evidence="8 9">
    <name type="scientific">Dolosicoccus paucivorans</name>
    <dbReference type="NCBI Taxonomy" id="84521"/>
    <lineage>
        <taxon>Bacteria</taxon>
        <taxon>Bacillati</taxon>
        <taxon>Bacillota</taxon>
        <taxon>Bacilli</taxon>
        <taxon>Lactobacillales</taxon>
        <taxon>Aerococcaceae</taxon>
        <taxon>Dolosicoccus</taxon>
    </lineage>
</organism>
<evidence type="ECO:0000256" key="1">
    <source>
        <dbReference type="ARBA" id="ARBA00022512"/>
    </source>
</evidence>
<proteinExistence type="predicted"/>
<evidence type="ECO:0000313" key="8">
    <source>
        <dbReference type="EMBL" id="PMC58652.1"/>
    </source>
</evidence>
<feature type="domain" description="Gram-positive cocci surface proteins LPxTG" evidence="7">
    <location>
        <begin position="65"/>
        <end position="101"/>
    </location>
</feature>
<evidence type="ECO:0000259" key="7">
    <source>
        <dbReference type="Pfam" id="PF00746"/>
    </source>
</evidence>
<sequence length="101" mass="11140">MYDTLTVPQADLPLKEQEKESQEVTTAKPTKGQEKETSPVITSKVAKQPKASATTKDKKESQEVAQANTLPNTGDKEVTLFGLTTFLSGLGLTFTRRRREN</sequence>
<gene>
    <name evidence="8" type="ORF">CJ205_02995</name>
</gene>
<feature type="compositionally biased region" description="Polar residues" evidence="5">
    <location>
        <begin position="63"/>
        <end position="72"/>
    </location>
</feature>
<evidence type="ECO:0000256" key="4">
    <source>
        <dbReference type="ARBA" id="ARBA00023088"/>
    </source>
</evidence>
<evidence type="ECO:0000313" key="9">
    <source>
        <dbReference type="Proteomes" id="UP000235682"/>
    </source>
</evidence>
<name>A0A2N6SNL9_9LACT</name>
<dbReference type="RefSeq" id="WP_102228117.1">
    <property type="nucleotide sequence ID" value="NZ_PNFY01000047.1"/>
</dbReference>
<keyword evidence="4" id="KW-0572">Peptidoglycan-anchor</keyword>
<keyword evidence="1" id="KW-0134">Cell wall</keyword>
<dbReference type="Pfam" id="PF00746">
    <property type="entry name" value="Gram_pos_anchor"/>
    <property type="match status" value="1"/>
</dbReference>
<protein>
    <recommendedName>
        <fullName evidence="7">Gram-positive cocci surface proteins LPxTG domain-containing protein</fullName>
    </recommendedName>
</protein>
<keyword evidence="6" id="KW-0812">Transmembrane</keyword>
<reference evidence="8 9" key="1">
    <citation type="submission" date="2017-09" db="EMBL/GenBank/DDBJ databases">
        <title>Bacterial strain isolated from the female urinary microbiota.</title>
        <authorList>
            <person name="Thomas-White K."/>
            <person name="Kumar N."/>
            <person name="Forster S."/>
            <person name="Putonti C."/>
            <person name="Lawley T."/>
            <person name="Wolfe A.J."/>
        </authorList>
    </citation>
    <scope>NUCLEOTIDE SEQUENCE [LARGE SCALE GENOMIC DNA]</scope>
    <source>
        <strain evidence="8 9">UMB0852</strain>
    </source>
</reference>
<dbReference type="InterPro" id="IPR019931">
    <property type="entry name" value="LPXTG_anchor"/>
</dbReference>
<feature type="region of interest" description="Disordered" evidence="5">
    <location>
        <begin position="1"/>
        <end position="76"/>
    </location>
</feature>
<keyword evidence="2" id="KW-0964">Secreted</keyword>
<evidence type="ECO:0000256" key="2">
    <source>
        <dbReference type="ARBA" id="ARBA00022525"/>
    </source>
</evidence>
<keyword evidence="6" id="KW-1133">Transmembrane helix</keyword>
<dbReference type="STRING" id="84521.SAMN04487994_10582"/>
<evidence type="ECO:0000256" key="5">
    <source>
        <dbReference type="SAM" id="MobiDB-lite"/>
    </source>
</evidence>
<dbReference type="AlphaFoldDB" id="A0A2N6SNL9"/>
<keyword evidence="3" id="KW-0732">Signal</keyword>
<dbReference type="NCBIfam" id="TIGR01167">
    <property type="entry name" value="LPXTG_anchor"/>
    <property type="match status" value="1"/>
</dbReference>
<feature type="compositionally biased region" description="Basic and acidic residues" evidence="5">
    <location>
        <begin position="13"/>
        <end position="22"/>
    </location>
</feature>
<evidence type="ECO:0000256" key="3">
    <source>
        <dbReference type="ARBA" id="ARBA00022729"/>
    </source>
</evidence>
<dbReference type="Proteomes" id="UP000235682">
    <property type="component" value="Unassembled WGS sequence"/>
</dbReference>